<dbReference type="InterPro" id="IPR011032">
    <property type="entry name" value="GroES-like_sf"/>
</dbReference>
<evidence type="ECO:0000313" key="4">
    <source>
        <dbReference type="EMBL" id="KAK2603831.1"/>
    </source>
</evidence>
<dbReference type="Proteomes" id="UP001251528">
    <property type="component" value="Unassembled WGS sequence"/>
</dbReference>
<dbReference type="SUPFAM" id="SSF51735">
    <property type="entry name" value="NAD(P)-binding Rossmann-fold domains"/>
    <property type="match status" value="1"/>
</dbReference>
<dbReference type="Gene3D" id="3.90.180.10">
    <property type="entry name" value="Medium-chain alcohol dehydrogenases, catalytic domain"/>
    <property type="match status" value="1"/>
</dbReference>
<reference evidence="4" key="1">
    <citation type="submission" date="2023-06" db="EMBL/GenBank/DDBJ databases">
        <title>Conoideocrella luteorostrata (Hypocreales: Clavicipitaceae), a potential biocontrol fungus for elongate hemlock scale in United States Christmas tree production areas.</title>
        <authorList>
            <person name="Barrett H."/>
            <person name="Lovett B."/>
            <person name="Macias A.M."/>
            <person name="Stajich J.E."/>
            <person name="Kasson M.T."/>
        </authorList>
    </citation>
    <scope>NUCLEOTIDE SEQUENCE</scope>
    <source>
        <strain evidence="4">ARSEF 14590</strain>
    </source>
</reference>
<name>A0AAJ0CS86_9HYPO</name>
<dbReference type="SMART" id="SM00829">
    <property type="entry name" value="PKS_ER"/>
    <property type="match status" value="1"/>
</dbReference>
<sequence>MASNLPPSQTAVALPGKRQPLTSISVPVYAPSAGEITVKVSYTASTPLDLHRADGGLAISSWPAQSGSGGAAGTIVAVGASGDLKDLKIGDKVSVFAFHGGKEANHQEYITLPAYLASKIPEGISEPAAATVNVNLVTVFHTATADLGLDLPWPVPEGYAPREADKNILIWGASSSVGVYAVQVFRHWGYKNILAVSSARHHAWLREMGATEVFDYNDARVVSSIKAYVGDKGIPFVIDCIGSLTGTLEPLKKVASRGSKVAVMLPVIVKDATDDEEPEYEMDVARCGGDEWEEGVEVRGVRTHFYEQNEMFKQILQPEILPALLAQGVIRPNRFREIQGANMVERAQNALDQLRAKAVSGERLVWRV</sequence>
<dbReference type="Pfam" id="PF00107">
    <property type="entry name" value="ADH_zinc_N"/>
    <property type="match status" value="1"/>
</dbReference>
<dbReference type="InterPro" id="IPR013149">
    <property type="entry name" value="ADH-like_C"/>
</dbReference>
<organism evidence="4 5">
    <name type="scientific">Conoideocrella luteorostrata</name>
    <dbReference type="NCBI Taxonomy" id="1105319"/>
    <lineage>
        <taxon>Eukaryota</taxon>
        <taxon>Fungi</taxon>
        <taxon>Dikarya</taxon>
        <taxon>Ascomycota</taxon>
        <taxon>Pezizomycotina</taxon>
        <taxon>Sordariomycetes</taxon>
        <taxon>Hypocreomycetidae</taxon>
        <taxon>Hypocreales</taxon>
        <taxon>Clavicipitaceae</taxon>
        <taxon>Conoideocrella</taxon>
    </lineage>
</organism>
<dbReference type="AlphaFoldDB" id="A0AAJ0CS86"/>
<keyword evidence="5" id="KW-1185">Reference proteome</keyword>
<dbReference type="InterPro" id="IPR020843">
    <property type="entry name" value="ER"/>
</dbReference>
<evidence type="ECO:0000256" key="2">
    <source>
        <dbReference type="ARBA" id="ARBA00023002"/>
    </source>
</evidence>
<dbReference type="SUPFAM" id="SSF50129">
    <property type="entry name" value="GroES-like"/>
    <property type="match status" value="1"/>
</dbReference>
<protein>
    <recommendedName>
        <fullName evidence="3">Enoyl reductase (ER) domain-containing protein</fullName>
    </recommendedName>
</protein>
<dbReference type="CDD" id="cd08249">
    <property type="entry name" value="enoyl_reductase_like"/>
    <property type="match status" value="1"/>
</dbReference>
<dbReference type="InterPro" id="IPR036291">
    <property type="entry name" value="NAD(P)-bd_dom_sf"/>
</dbReference>
<dbReference type="PANTHER" id="PTHR45348">
    <property type="entry name" value="HYPOTHETICAL OXIDOREDUCTASE (EUROFUNG)"/>
    <property type="match status" value="1"/>
</dbReference>
<dbReference type="Pfam" id="PF08240">
    <property type="entry name" value="ADH_N"/>
    <property type="match status" value="1"/>
</dbReference>
<gene>
    <name evidence="4" type="ORF">QQS21_003955</name>
</gene>
<dbReference type="PANTHER" id="PTHR45348:SF3">
    <property type="entry name" value="ENOYL REDUCTASE (ER) DOMAIN-CONTAINING PROTEIN"/>
    <property type="match status" value="1"/>
</dbReference>
<comment type="similarity">
    <text evidence="1">Belongs to the zinc-containing alcohol dehydrogenase family.</text>
</comment>
<dbReference type="InterPro" id="IPR047122">
    <property type="entry name" value="Trans-enoyl_RdTase-like"/>
</dbReference>
<proteinExistence type="inferred from homology"/>
<dbReference type="InterPro" id="IPR013154">
    <property type="entry name" value="ADH-like_N"/>
</dbReference>
<evidence type="ECO:0000259" key="3">
    <source>
        <dbReference type="SMART" id="SM00829"/>
    </source>
</evidence>
<dbReference type="EMBL" id="JASWJB010000055">
    <property type="protein sequence ID" value="KAK2603831.1"/>
    <property type="molecule type" value="Genomic_DNA"/>
</dbReference>
<dbReference type="Gene3D" id="3.40.50.720">
    <property type="entry name" value="NAD(P)-binding Rossmann-like Domain"/>
    <property type="match status" value="1"/>
</dbReference>
<dbReference type="GO" id="GO:0016651">
    <property type="term" value="F:oxidoreductase activity, acting on NAD(P)H"/>
    <property type="evidence" value="ECO:0007669"/>
    <property type="project" value="InterPro"/>
</dbReference>
<feature type="domain" description="Enoyl reductase (ER)" evidence="3">
    <location>
        <begin position="22"/>
        <end position="365"/>
    </location>
</feature>
<evidence type="ECO:0000313" key="5">
    <source>
        <dbReference type="Proteomes" id="UP001251528"/>
    </source>
</evidence>
<accession>A0AAJ0CS86</accession>
<keyword evidence="2" id="KW-0560">Oxidoreductase</keyword>
<evidence type="ECO:0000256" key="1">
    <source>
        <dbReference type="ARBA" id="ARBA00008072"/>
    </source>
</evidence>
<comment type="caution">
    <text evidence="4">The sequence shown here is derived from an EMBL/GenBank/DDBJ whole genome shotgun (WGS) entry which is preliminary data.</text>
</comment>